<proteinExistence type="predicted"/>
<evidence type="ECO:0000256" key="2">
    <source>
        <dbReference type="SAM" id="SignalP"/>
    </source>
</evidence>
<dbReference type="Proteomes" id="UP001172101">
    <property type="component" value="Unassembled WGS sequence"/>
</dbReference>
<feature type="chain" id="PRO_5041454163" evidence="2">
    <location>
        <begin position="26"/>
        <end position="768"/>
    </location>
</feature>
<evidence type="ECO:0000313" key="4">
    <source>
        <dbReference type="Proteomes" id="UP001172101"/>
    </source>
</evidence>
<accession>A0AA40DFX2</accession>
<protein>
    <submittedName>
        <fullName evidence="3">Uncharacterized protein</fullName>
    </submittedName>
</protein>
<dbReference type="SUPFAM" id="SSF50494">
    <property type="entry name" value="Trypsin-like serine proteases"/>
    <property type="match status" value="1"/>
</dbReference>
<feature type="region of interest" description="Disordered" evidence="1">
    <location>
        <begin position="528"/>
        <end position="581"/>
    </location>
</feature>
<organism evidence="3 4">
    <name type="scientific">Lasiosphaeria miniovina</name>
    <dbReference type="NCBI Taxonomy" id="1954250"/>
    <lineage>
        <taxon>Eukaryota</taxon>
        <taxon>Fungi</taxon>
        <taxon>Dikarya</taxon>
        <taxon>Ascomycota</taxon>
        <taxon>Pezizomycotina</taxon>
        <taxon>Sordariomycetes</taxon>
        <taxon>Sordariomycetidae</taxon>
        <taxon>Sordariales</taxon>
        <taxon>Lasiosphaeriaceae</taxon>
        <taxon>Lasiosphaeria</taxon>
    </lineage>
</organism>
<gene>
    <name evidence="3" type="ORF">B0T26DRAFT_682061</name>
</gene>
<keyword evidence="4" id="KW-1185">Reference proteome</keyword>
<evidence type="ECO:0000256" key="1">
    <source>
        <dbReference type="SAM" id="MobiDB-lite"/>
    </source>
</evidence>
<keyword evidence="2" id="KW-0732">Signal</keyword>
<dbReference type="GeneID" id="85323987"/>
<feature type="signal peptide" evidence="2">
    <location>
        <begin position="1"/>
        <end position="25"/>
    </location>
</feature>
<feature type="compositionally biased region" description="Basic and acidic residues" evidence="1">
    <location>
        <begin position="554"/>
        <end position="567"/>
    </location>
</feature>
<feature type="region of interest" description="Disordered" evidence="1">
    <location>
        <begin position="594"/>
        <end position="614"/>
    </location>
</feature>
<sequence>MTLWADFSFKSCCWLPLRWWCSALATSNFSRVNLPIFGAKWKDPKESIGGWIGSLKKGRYQCWYSIGPAREAYSRMAPIVANFVGSCQKSADDVDFGMYMIGYREDKAAPRLLVFSKNINARKTIRKNIKDSKILDAYPGIGLGDATALPGRKPIQRAARGDIEKILPLDCDTRGERVVLIEGSETAAGKRIYIVDPEDFSLRPATSGPFVFVNDTWCQLTVAHAFHKSPYQKGSEEVADDDCDFDGLSESEDEDVVEITGAASVSSATDEARDLSAGLGWLGSPDDVDYSDTETRSSSRPSTPRSSRPTTSAIRGANEPLPRSPGDQDRPSRAQAAAQQSEILNMSRVQYLGKVDSASKGLTEQALDYILVVINNGQIPQLITPQLISPELIITKQFPAIDMESETAPWSCSVKEILLDDVEVIAILPKSGAVQGAIIASPSYLRLGGSSRFQRVFTLKLDCPVSDGDCGSPVVDKSGNFYGHIVAGGLGTEIAYILPATDIFDDIESHVWGKVSVPNPESMLVSKSIPGPPPRGPEVASAAARPKSQGAAKIADDGHKKQKHETAAHPVPLLPPPHMRRPGRIYNVLPQDPGRSGFLPPHMRGPPPRGDDGAQQDLAAAAAAAEAMHMSSFLIRQAAIGGGQLVVVAQEEMSDNLAENRRQKTVIKAAAAGDPGDDKKSLLAMWTEFKRTGRHNHRHQHQQQHLQAHSQHRMSVKVRSKIRKTLLEYHHYHTTGRIDEDEVWNSEVGTRDLGLIVDVDEMEARGEI</sequence>
<dbReference type="InterPro" id="IPR009003">
    <property type="entry name" value="Peptidase_S1_PA"/>
</dbReference>
<feature type="compositionally biased region" description="Acidic residues" evidence="1">
    <location>
        <begin position="237"/>
        <end position="255"/>
    </location>
</feature>
<comment type="caution">
    <text evidence="3">The sequence shown here is derived from an EMBL/GenBank/DDBJ whole genome shotgun (WGS) entry which is preliminary data.</text>
</comment>
<dbReference type="AlphaFoldDB" id="A0AA40DFX2"/>
<dbReference type="EMBL" id="JAUIRO010000009">
    <property type="protein sequence ID" value="KAK0701974.1"/>
    <property type="molecule type" value="Genomic_DNA"/>
</dbReference>
<feature type="region of interest" description="Disordered" evidence="1">
    <location>
        <begin position="277"/>
        <end position="339"/>
    </location>
</feature>
<dbReference type="RefSeq" id="XP_060289638.1">
    <property type="nucleotide sequence ID" value="XM_060440717.1"/>
</dbReference>
<feature type="region of interest" description="Disordered" evidence="1">
    <location>
        <begin position="230"/>
        <end position="255"/>
    </location>
</feature>
<name>A0AA40DFX2_9PEZI</name>
<evidence type="ECO:0000313" key="3">
    <source>
        <dbReference type="EMBL" id="KAK0701974.1"/>
    </source>
</evidence>
<feature type="compositionally biased region" description="Low complexity" evidence="1">
    <location>
        <begin position="296"/>
        <end position="312"/>
    </location>
</feature>
<reference evidence="3" key="1">
    <citation type="submission" date="2023-06" db="EMBL/GenBank/DDBJ databases">
        <title>Genome-scale phylogeny and comparative genomics of the fungal order Sordariales.</title>
        <authorList>
            <consortium name="Lawrence Berkeley National Laboratory"/>
            <person name="Hensen N."/>
            <person name="Bonometti L."/>
            <person name="Westerberg I."/>
            <person name="Brannstrom I.O."/>
            <person name="Guillou S."/>
            <person name="Cros-Aarteil S."/>
            <person name="Calhoun S."/>
            <person name="Haridas S."/>
            <person name="Kuo A."/>
            <person name="Mondo S."/>
            <person name="Pangilinan J."/>
            <person name="Riley R."/>
            <person name="LaButti K."/>
            <person name="Andreopoulos B."/>
            <person name="Lipzen A."/>
            <person name="Chen C."/>
            <person name="Yanf M."/>
            <person name="Daum C."/>
            <person name="Ng V."/>
            <person name="Clum A."/>
            <person name="Steindorff A."/>
            <person name="Ohm R."/>
            <person name="Martin F."/>
            <person name="Silar P."/>
            <person name="Natvig D."/>
            <person name="Lalanne C."/>
            <person name="Gautier V."/>
            <person name="Ament-velasquez S.L."/>
            <person name="Kruys A."/>
            <person name="Hutchinson M.I."/>
            <person name="Powell A.J."/>
            <person name="Barry K."/>
            <person name="Miller A.N."/>
            <person name="Grigoriev I.V."/>
            <person name="Debuchy R."/>
            <person name="Gladieux P."/>
            <person name="Thoren M.H."/>
            <person name="Johannesson H."/>
        </authorList>
    </citation>
    <scope>NUCLEOTIDE SEQUENCE</scope>
    <source>
        <strain evidence="3">SMH2392-1A</strain>
    </source>
</reference>